<dbReference type="OrthoDB" id="1938156at2759"/>
<evidence type="ECO:0000313" key="15">
    <source>
        <dbReference type="Proteomes" id="UP000277928"/>
    </source>
</evidence>
<feature type="compositionally biased region" description="Basic and acidic residues" evidence="13">
    <location>
        <begin position="360"/>
        <end position="376"/>
    </location>
</feature>
<dbReference type="PANTHER" id="PTHR11073:SF2">
    <property type="entry name" value="CALRETICULIN"/>
    <property type="match status" value="1"/>
</dbReference>
<evidence type="ECO:0000256" key="7">
    <source>
        <dbReference type="ARBA" id="ARBA00022737"/>
    </source>
</evidence>
<dbReference type="PANTHER" id="PTHR11073">
    <property type="entry name" value="CALRETICULIN AND CALNEXIN"/>
    <property type="match status" value="1"/>
</dbReference>
<dbReference type="Gene3D" id="2.10.250.10">
    <property type="entry name" value="Calreticulin/calnexin, P domain"/>
    <property type="match status" value="1"/>
</dbReference>
<gene>
    <name evidence="14" type="ORF">NLS_LOCUS4484</name>
</gene>
<keyword evidence="4" id="KW-0479">Metal-binding</keyword>
<dbReference type="Gene3D" id="2.60.120.200">
    <property type="match status" value="2"/>
</dbReference>
<evidence type="ECO:0000313" key="14">
    <source>
        <dbReference type="EMBL" id="VDK79367.1"/>
    </source>
</evidence>
<dbReference type="SUPFAM" id="SSF63887">
    <property type="entry name" value="P-domain of calnexin/calreticulin"/>
    <property type="match status" value="1"/>
</dbReference>
<dbReference type="PRINTS" id="PR00626">
    <property type="entry name" value="CALRETICULIN"/>
</dbReference>
<keyword evidence="9" id="KW-0862">Zinc</keyword>
<feature type="region of interest" description="Disordered" evidence="13">
    <location>
        <begin position="360"/>
        <end position="420"/>
    </location>
</feature>
<evidence type="ECO:0000256" key="8">
    <source>
        <dbReference type="ARBA" id="ARBA00022824"/>
    </source>
</evidence>
<dbReference type="STRING" id="42156.A0A3P6T2W8"/>
<keyword evidence="7" id="KW-0677">Repeat</keyword>
<dbReference type="Proteomes" id="UP000277928">
    <property type="component" value="Unassembled WGS sequence"/>
</dbReference>
<keyword evidence="5" id="KW-0732">Signal</keyword>
<dbReference type="SUPFAM" id="SSF49899">
    <property type="entry name" value="Concanavalin A-like lectins/glucanases"/>
    <property type="match status" value="1"/>
</dbReference>
<dbReference type="InterPro" id="IPR013320">
    <property type="entry name" value="ConA-like_dom_sf"/>
</dbReference>
<dbReference type="GO" id="GO:0051082">
    <property type="term" value="F:unfolded protein binding"/>
    <property type="evidence" value="ECO:0007669"/>
    <property type="project" value="InterPro"/>
</dbReference>
<protein>
    <recommendedName>
        <fullName evidence="3">Calreticulin</fullName>
    </recommendedName>
</protein>
<comment type="subcellular location">
    <subcellularLocation>
        <location evidence="1">Endoplasmic reticulum lumen</location>
    </subcellularLocation>
</comment>
<dbReference type="EMBL" id="UYRX01000289">
    <property type="protein sequence ID" value="VDK79367.1"/>
    <property type="molecule type" value="Genomic_DNA"/>
</dbReference>
<dbReference type="FunFam" id="2.10.250.10:FF:000002">
    <property type="entry name" value="Calreticulin"/>
    <property type="match status" value="1"/>
</dbReference>
<evidence type="ECO:0000256" key="13">
    <source>
        <dbReference type="SAM" id="MobiDB-lite"/>
    </source>
</evidence>
<proteinExistence type="inferred from homology"/>
<evidence type="ECO:0000256" key="12">
    <source>
        <dbReference type="RuleBase" id="RU362126"/>
    </source>
</evidence>
<name>A0A3P6T2W8_LITSI</name>
<reference evidence="14 15" key="1">
    <citation type="submission" date="2018-08" db="EMBL/GenBank/DDBJ databases">
        <authorList>
            <person name="Laetsch R D."/>
            <person name="Stevens L."/>
            <person name="Kumar S."/>
            <person name="Blaxter L. M."/>
        </authorList>
    </citation>
    <scope>NUCLEOTIDE SEQUENCE [LARGE SCALE GENOMIC DNA]</scope>
</reference>
<keyword evidence="8 12" id="KW-0256">Endoplasmic reticulum</keyword>
<evidence type="ECO:0000256" key="5">
    <source>
        <dbReference type="ARBA" id="ARBA00022729"/>
    </source>
</evidence>
<sequence>MKCVFSRVSASSSVATEFLRERKDLGGEAPFDGDGWKKRWVLSEHRDDYGKFNLSYGQFYNDPEEDLGLTTTEDMKSYAISAKFPQFSNKDKMLIVQYAVKRFTLPDGDCGGLYVKVRSGDDYLWENCNEQGELKACVQKLRGVAELMKSDLDQKQFSDKTPYEIMFGPDNDELSHVYTLILYPNNTIKIFADYEERIAGDLEDHYDFLKPRRIMDPNVDKPSDWVDEEFIPDPNDKKPDDWDQPEFILNLDVKKPDDWDEEWDGEWEPPGMVNPDYKGEWVPREIPNPAYKGEWIHPEIDNPNYIPDPNLYLYDDIGAIGIEIWQVNSNTIYDNIIVTDSIEEAMKFAALTLNGTRKGEEEMKKNFDKKLEREEKEREEEEKENSGKEVSNLNEKQENEEAREKEERKSKEEELKKEEL</sequence>
<dbReference type="InterPro" id="IPR009033">
    <property type="entry name" value="Calreticulin/calnexin_P_dom_sf"/>
</dbReference>
<dbReference type="GO" id="GO:0005509">
    <property type="term" value="F:calcium ion binding"/>
    <property type="evidence" value="ECO:0007669"/>
    <property type="project" value="InterPro"/>
</dbReference>
<evidence type="ECO:0000256" key="9">
    <source>
        <dbReference type="ARBA" id="ARBA00022833"/>
    </source>
</evidence>
<dbReference type="AlphaFoldDB" id="A0A3P6T2W8"/>
<keyword evidence="6" id="KW-0430">Lectin</keyword>
<keyword evidence="15" id="KW-1185">Reference proteome</keyword>
<dbReference type="OMA" id="HYFNRFH"/>
<dbReference type="GO" id="GO:0030246">
    <property type="term" value="F:carbohydrate binding"/>
    <property type="evidence" value="ECO:0007669"/>
    <property type="project" value="UniProtKB-KW"/>
</dbReference>
<feature type="compositionally biased region" description="Basic and acidic residues" evidence="13">
    <location>
        <begin position="395"/>
        <end position="420"/>
    </location>
</feature>
<accession>A0A3P6T2W8</accession>
<dbReference type="GO" id="GO:0005789">
    <property type="term" value="C:endoplasmic reticulum membrane"/>
    <property type="evidence" value="ECO:0007669"/>
    <property type="project" value="TreeGrafter"/>
</dbReference>
<organism evidence="14 15">
    <name type="scientific">Litomosoides sigmodontis</name>
    <name type="common">Filarial nematode worm</name>
    <dbReference type="NCBI Taxonomy" id="42156"/>
    <lineage>
        <taxon>Eukaryota</taxon>
        <taxon>Metazoa</taxon>
        <taxon>Ecdysozoa</taxon>
        <taxon>Nematoda</taxon>
        <taxon>Chromadorea</taxon>
        <taxon>Rhabditida</taxon>
        <taxon>Spirurina</taxon>
        <taxon>Spiruromorpha</taxon>
        <taxon>Filarioidea</taxon>
        <taxon>Onchocercidae</taxon>
        <taxon>Litomosoides</taxon>
    </lineage>
</organism>
<evidence type="ECO:0000256" key="1">
    <source>
        <dbReference type="ARBA" id="ARBA00004319"/>
    </source>
</evidence>
<dbReference type="GO" id="GO:0006457">
    <property type="term" value="P:protein folding"/>
    <property type="evidence" value="ECO:0007669"/>
    <property type="project" value="InterPro"/>
</dbReference>
<comment type="similarity">
    <text evidence="2 12">Belongs to the calreticulin family.</text>
</comment>
<dbReference type="GO" id="GO:0036503">
    <property type="term" value="P:ERAD pathway"/>
    <property type="evidence" value="ECO:0007669"/>
    <property type="project" value="TreeGrafter"/>
</dbReference>
<evidence type="ECO:0000256" key="6">
    <source>
        <dbReference type="ARBA" id="ARBA00022734"/>
    </source>
</evidence>
<evidence type="ECO:0000256" key="4">
    <source>
        <dbReference type="ARBA" id="ARBA00022723"/>
    </source>
</evidence>
<dbReference type="Pfam" id="PF00262">
    <property type="entry name" value="Calreticulin"/>
    <property type="match status" value="3"/>
</dbReference>
<evidence type="ECO:0000256" key="3">
    <source>
        <dbReference type="ARBA" id="ARBA00015837"/>
    </source>
</evidence>
<keyword evidence="10" id="KW-0106">Calcium</keyword>
<evidence type="ECO:0000256" key="11">
    <source>
        <dbReference type="ARBA" id="ARBA00023186"/>
    </source>
</evidence>
<dbReference type="GO" id="GO:0005788">
    <property type="term" value="C:endoplasmic reticulum lumen"/>
    <property type="evidence" value="ECO:0007669"/>
    <property type="project" value="UniProtKB-SubCell"/>
</dbReference>
<keyword evidence="11 12" id="KW-0143">Chaperone</keyword>
<evidence type="ECO:0000256" key="2">
    <source>
        <dbReference type="ARBA" id="ARBA00010983"/>
    </source>
</evidence>
<dbReference type="InterPro" id="IPR001580">
    <property type="entry name" value="Calret/calnex"/>
</dbReference>
<evidence type="ECO:0000256" key="10">
    <source>
        <dbReference type="ARBA" id="ARBA00022837"/>
    </source>
</evidence>